<dbReference type="InParanoid" id="B8CAX6"/>
<dbReference type="STRING" id="35128.B8CAX6"/>
<dbReference type="GO" id="GO:0016538">
    <property type="term" value="F:cyclin-dependent protein serine/threonine kinase regulator activity"/>
    <property type="evidence" value="ECO:0000318"/>
    <property type="project" value="GO_Central"/>
</dbReference>
<gene>
    <name evidence="2" type="ORF">THAPSDRAFT_9299</name>
</gene>
<dbReference type="eggNOG" id="KOG0656">
    <property type="taxonomic scope" value="Eukaryota"/>
</dbReference>
<dbReference type="FunFam" id="1.10.472.10:FF:000093">
    <property type="entry name" value="Predicted protein"/>
    <property type="match status" value="1"/>
</dbReference>
<dbReference type="GO" id="GO:0000307">
    <property type="term" value="C:cyclin-dependent protein kinase holoenzyme complex"/>
    <property type="evidence" value="ECO:0000318"/>
    <property type="project" value="GO_Central"/>
</dbReference>
<dbReference type="GO" id="GO:0005737">
    <property type="term" value="C:cytoplasm"/>
    <property type="evidence" value="ECO:0000318"/>
    <property type="project" value="GO_Central"/>
</dbReference>
<dbReference type="AlphaFoldDB" id="B8CAX6"/>
<dbReference type="EMBL" id="CM000648">
    <property type="protein sequence ID" value="EED89031.1"/>
    <property type="molecule type" value="Genomic_DNA"/>
</dbReference>
<dbReference type="RefSeq" id="XP_002293295.1">
    <property type="nucleotide sequence ID" value="XM_002293259.1"/>
</dbReference>
<name>B8CAX6_THAPS</name>
<dbReference type="Proteomes" id="UP000001449">
    <property type="component" value="Chromosome 13"/>
</dbReference>
<dbReference type="KEGG" id="tps:THAPSDRAFT_9299"/>
<protein>
    <recommendedName>
        <fullName evidence="1">Cyclin N-terminal domain-containing protein</fullName>
    </recommendedName>
</protein>
<evidence type="ECO:0000313" key="2">
    <source>
        <dbReference type="EMBL" id="EED89031.1"/>
    </source>
</evidence>
<reference evidence="2 3" key="2">
    <citation type="journal article" date="2008" name="Nature">
        <title>The Phaeodactylum genome reveals the evolutionary history of diatom genomes.</title>
        <authorList>
            <person name="Bowler C."/>
            <person name="Allen A.E."/>
            <person name="Badger J.H."/>
            <person name="Grimwood J."/>
            <person name="Jabbari K."/>
            <person name="Kuo A."/>
            <person name="Maheswari U."/>
            <person name="Martens C."/>
            <person name="Maumus F."/>
            <person name="Otillar R.P."/>
            <person name="Rayko E."/>
            <person name="Salamov A."/>
            <person name="Vandepoele K."/>
            <person name="Beszteri B."/>
            <person name="Gruber A."/>
            <person name="Heijde M."/>
            <person name="Katinka M."/>
            <person name="Mock T."/>
            <person name="Valentin K."/>
            <person name="Verret F."/>
            <person name="Berges J.A."/>
            <person name="Brownlee C."/>
            <person name="Cadoret J.P."/>
            <person name="Chiovitti A."/>
            <person name="Choi C.J."/>
            <person name="Coesel S."/>
            <person name="De Martino A."/>
            <person name="Detter J.C."/>
            <person name="Durkin C."/>
            <person name="Falciatore A."/>
            <person name="Fournet J."/>
            <person name="Haruta M."/>
            <person name="Huysman M.J."/>
            <person name="Jenkins B.D."/>
            <person name="Jiroutova K."/>
            <person name="Jorgensen R.E."/>
            <person name="Joubert Y."/>
            <person name="Kaplan A."/>
            <person name="Kroger N."/>
            <person name="Kroth P.G."/>
            <person name="La Roche J."/>
            <person name="Lindquist E."/>
            <person name="Lommer M."/>
            <person name="Martin-Jezequel V."/>
            <person name="Lopez P.J."/>
            <person name="Lucas S."/>
            <person name="Mangogna M."/>
            <person name="McGinnis K."/>
            <person name="Medlin L.K."/>
            <person name="Montsant A."/>
            <person name="Oudot-Le Secq M.P."/>
            <person name="Napoli C."/>
            <person name="Obornik M."/>
            <person name="Parker M.S."/>
            <person name="Petit J.L."/>
            <person name="Porcel B.M."/>
            <person name="Poulsen N."/>
            <person name="Robison M."/>
            <person name="Rychlewski L."/>
            <person name="Rynearson T.A."/>
            <person name="Schmutz J."/>
            <person name="Shapiro H."/>
            <person name="Siaut M."/>
            <person name="Stanley M."/>
            <person name="Sussman M.R."/>
            <person name="Taylor A.R."/>
            <person name="Vardi A."/>
            <person name="von Dassow P."/>
            <person name="Vyverman W."/>
            <person name="Willis A."/>
            <person name="Wyrwicz L.S."/>
            <person name="Rokhsar D.S."/>
            <person name="Weissenbach J."/>
            <person name="Armbrust E.V."/>
            <person name="Green B.R."/>
            <person name="Van de Peer Y."/>
            <person name="Grigoriev I.V."/>
        </authorList>
    </citation>
    <scope>NUCLEOTIDE SEQUENCE [LARGE SCALE GENOMIC DNA]</scope>
    <source>
        <strain evidence="2 3">CCMP1335</strain>
    </source>
</reference>
<keyword evidence="3" id="KW-1185">Reference proteome</keyword>
<dbReference type="GO" id="GO:0005634">
    <property type="term" value="C:nucleus"/>
    <property type="evidence" value="ECO:0000318"/>
    <property type="project" value="GO_Central"/>
</dbReference>
<accession>B8CAX6</accession>
<dbReference type="InterPro" id="IPR039361">
    <property type="entry name" value="Cyclin"/>
</dbReference>
<dbReference type="Gene3D" id="1.10.472.10">
    <property type="entry name" value="Cyclin-like"/>
    <property type="match status" value="2"/>
</dbReference>
<feature type="domain" description="Cyclin N-terminal" evidence="1">
    <location>
        <begin position="19"/>
        <end position="155"/>
    </location>
</feature>
<evidence type="ECO:0000259" key="1">
    <source>
        <dbReference type="Pfam" id="PF00134"/>
    </source>
</evidence>
<dbReference type="GeneID" id="7450549"/>
<evidence type="ECO:0000313" key="3">
    <source>
        <dbReference type="Proteomes" id="UP000001449"/>
    </source>
</evidence>
<dbReference type="GO" id="GO:0000082">
    <property type="term" value="P:G1/S transition of mitotic cell cycle"/>
    <property type="evidence" value="ECO:0000318"/>
    <property type="project" value="GO_Central"/>
</dbReference>
<sequence>MASSTCNQQTNPYLIEQIHTMLHQEQTTYKCNVDYLNHSSSPVIINVKPSHRVALCQWAYNVINTIKNIDKSIAVIGIQYFDRFMSSKLGSRFLIGSREFQLAFIGCLIVSLKAREGMVFEVDFITNVLCNNLYSQCEILAIEIEVLIALEWRLNGPTPQDFVGYFLDLYSYSSMFADERVVETLKQSSLVLVEQAMTDYALALQTPSSIAYAALLSCMDESFDPLDKFALIRSVTMVSGIEANQSGQRFVRDRLVQVMQMQGVGLARASVVQKSCSTQYTKAYVMSRKKGNSCRIGTVSPSASMPRRSEFDEWYSGVLAMSRHRQKKNHSSPVSTLML</sequence>
<reference evidence="2 3" key="1">
    <citation type="journal article" date="2004" name="Science">
        <title>The genome of the diatom Thalassiosira pseudonana: ecology, evolution, and metabolism.</title>
        <authorList>
            <person name="Armbrust E.V."/>
            <person name="Berges J.A."/>
            <person name="Bowler C."/>
            <person name="Green B.R."/>
            <person name="Martinez D."/>
            <person name="Putnam N.H."/>
            <person name="Zhou S."/>
            <person name="Allen A.E."/>
            <person name="Apt K.E."/>
            <person name="Bechner M."/>
            <person name="Brzezinski M.A."/>
            <person name="Chaal B.K."/>
            <person name="Chiovitti A."/>
            <person name="Davis A.K."/>
            <person name="Demarest M.S."/>
            <person name="Detter J.C."/>
            <person name="Glavina T."/>
            <person name="Goodstein D."/>
            <person name="Hadi M.Z."/>
            <person name="Hellsten U."/>
            <person name="Hildebrand M."/>
            <person name="Jenkins B.D."/>
            <person name="Jurka J."/>
            <person name="Kapitonov V.V."/>
            <person name="Kroger N."/>
            <person name="Lau W.W."/>
            <person name="Lane T.W."/>
            <person name="Larimer F.W."/>
            <person name="Lippmeier J.C."/>
            <person name="Lucas S."/>
            <person name="Medina M."/>
            <person name="Montsant A."/>
            <person name="Obornik M."/>
            <person name="Parker M.S."/>
            <person name="Palenik B."/>
            <person name="Pazour G.J."/>
            <person name="Richardson P.M."/>
            <person name="Rynearson T.A."/>
            <person name="Saito M.A."/>
            <person name="Schwartz D.C."/>
            <person name="Thamatrakoln K."/>
            <person name="Valentin K."/>
            <person name="Vardi A."/>
            <person name="Wilkerson F.P."/>
            <person name="Rokhsar D.S."/>
        </authorList>
    </citation>
    <scope>NUCLEOTIDE SEQUENCE [LARGE SCALE GENOMIC DNA]</scope>
    <source>
        <strain evidence="2 3">CCMP1335</strain>
    </source>
</reference>
<dbReference type="Pfam" id="PF00134">
    <property type="entry name" value="Cyclin_N"/>
    <property type="match status" value="1"/>
</dbReference>
<dbReference type="InterPro" id="IPR006671">
    <property type="entry name" value="Cyclin_N"/>
</dbReference>
<dbReference type="InterPro" id="IPR036915">
    <property type="entry name" value="Cyclin-like_sf"/>
</dbReference>
<proteinExistence type="predicted"/>
<organism evidence="2 3">
    <name type="scientific">Thalassiosira pseudonana</name>
    <name type="common">Marine diatom</name>
    <name type="synonym">Cyclotella nana</name>
    <dbReference type="NCBI Taxonomy" id="35128"/>
    <lineage>
        <taxon>Eukaryota</taxon>
        <taxon>Sar</taxon>
        <taxon>Stramenopiles</taxon>
        <taxon>Ochrophyta</taxon>
        <taxon>Bacillariophyta</taxon>
        <taxon>Coscinodiscophyceae</taxon>
        <taxon>Thalassiosirophycidae</taxon>
        <taxon>Thalassiosirales</taxon>
        <taxon>Thalassiosiraceae</taxon>
        <taxon>Thalassiosira</taxon>
    </lineage>
</organism>
<dbReference type="PANTHER" id="PTHR10177">
    <property type="entry name" value="CYCLINS"/>
    <property type="match status" value="1"/>
</dbReference>
<dbReference type="SUPFAM" id="SSF47954">
    <property type="entry name" value="Cyclin-like"/>
    <property type="match status" value="1"/>
</dbReference>
<dbReference type="PaxDb" id="35128-Thaps9299"/>
<dbReference type="HOGENOM" id="CLU_067459_1_0_1"/>